<dbReference type="GO" id="GO:0016491">
    <property type="term" value="F:oxidoreductase activity"/>
    <property type="evidence" value="ECO:0007669"/>
    <property type="project" value="UniProtKB-KW"/>
</dbReference>
<dbReference type="Proteomes" id="UP000481288">
    <property type="component" value="Unassembled WGS sequence"/>
</dbReference>
<dbReference type="OrthoDB" id="191139at2759"/>
<comment type="similarity">
    <text evidence="1">Belongs to the short-chain dehydrogenases/reductases (SDR) family.</text>
</comment>
<reference evidence="3 4" key="1">
    <citation type="submission" date="2018-05" db="EMBL/GenBank/DDBJ databases">
        <title>Whole genome sequencing for identification of molecular markers to develop diagnostic detection tools for the regulated plant pathogen Lachnellula willkommii.</title>
        <authorList>
            <person name="Giroux E."/>
            <person name="Bilodeau G."/>
        </authorList>
    </citation>
    <scope>NUCLEOTIDE SEQUENCE [LARGE SCALE GENOMIC DNA]</scope>
    <source>
        <strain evidence="3 4">CBS 625.97</strain>
    </source>
</reference>
<dbReference type="InterPro" id="IPR002347">
    <property type="entry name" value="SDR_fam"/>
</dbReference>
<protein>
    <submittedName>
        <fullName evidence="3">Short-chain dehydrogenase TIC 32-like protein</fullName>
    </submittedName>
</protein>
<dbReference type="Pfam" id="PF00106">
    <property type="entry name" value="adh_short"/>
    <property type="match status" value="1"/>
</dbReference>
<dbReference type="EMBL" id="QGMG01000621">
    <property type="protein sequence ID" value="TVY52379.1"/>
    <property type="molecule type" value="Genomic_DNA"/>
</dbReference>
<dbReference type="PANTHER" id="PTHR24320:SF283">
    <property type="entry name" value="RETINOL DEHYDROGENASE 11"/>
    <property type="match status" value="1"/>
</dbReference>
<accession>A0A7D8YQK5</accession>
<keyword evidence="2" id="KW-0560">Oxidoreductase</keyword>
<keyword evidence="4" id="KW-1185">Reference proteome</keyword>
<name>A0A7D8YQK5_9HELO</name>
<dbReference type="SUPFAM" id="SSF51735">
    <property type="entry name" value="NAD(P)-binding Rossmann-fold domains"/>
    <property type="match status" value="1"/>
</dbReference>
<dbReference type="Gene3D" id="3.40.50.720">
    <property type="entry name" value="NAD(P)-binding Rossmann-like Domain"/>
    <property type="match status" value="1"/>
</dbReference>
<evidence type="ECO:0000256" key="1">
    <source>
        <dbReference type="ARBA" id="ARBA00006484"/>
    </source>
</evidence>
<proteinExistence type="inferred from homology"/>
<sequence length="134" mass="14589">MASFNINSTDIDILNDFKHEAKGKTFALSLATASPQLLILAGRSPEKIAPVIDEIKSINPNVQVKFVELDLLSNASVRQAVKQIKALAQTIDILINNAGVMASRKFLLTEDRVESQFAAEGGCCESRRRSLECG</sequence>
<comment type="caution">
    <text evidence="3">The sequence shown here is derived from an EMBL/GenBank/DDBJ whole genome shotgun (WGS) entry which is preliminary data.</text>
</comment>
<dbReference type="InterPro" id="IPR036291">
    <property type="entry name" value="NAD(P)-bd_dom_sf"/>
</dbReference>
<dbReference type="PANTHER" id="PTHR24320">
    <property type="entry name" value="RETINOL DEHYDROGENASE"/>
    <property type="match status" value="1"/>
</dbReference>
<evidence type="ECO:0000313" key="3">
    <source>
        <dbReference type="EMBL" id="TVY52379.1"/>
    </source>
</evidence>
<evidence type="ECO:0000256" key="2">
    <source>
        <dbReference type="ARBA" id="ARBA00023002"/>
    </source>
</evidence>
<evidence type="ECO:0000313" key="4">
    <source>
        <dbReference type="Proteomes" id="UP000481288"/>
    </source>
</evidence>
<organism evidence="3 4">
    <name type="scientific">Lachnellula cervina</name>
    <dbReference type="NCBI Taxonomy" id="1316786"/>
    <lineage>
        <taxon>Eukaryota</taxon>
        <taxon>Fungi</taxon>
        <taxon>Dikarya</taxon>
        <taxon>Ascomycota</taxon>
        <taxon>Pezizomycotina</taxon>
        <taxon>Leotiomycetes</taxon>
        <taxon>Helotiales</taxon>
        <taxon>Lachnaceae</taxon>
        <taxon>Lachnellula</taxon>
    </lineage>
</organism>
<dbReference type="AlphaFoldDB" id="A0A7D8YQK5"/>
<gene>
    <name evidence="3" type="primary">TIC32_1</name>
    <name evidence="3" type="ORF">LCER1_G008801</name>
</gene>